<name>A0ABW4MCD1_9SPHN</name>
<gene>
    <name evidence="1" type="ORF">ACFSAG_05815</name>
</gene>
<dbReference type="Proteomes" id="UP001597215">
    <property type="component" value="Unassembled WGS sequence"/>
</dbReference>
<evidence type="ECO:0000313" key="2">
    <source>
        <dbReference type="Proteomes" id="UP001597215"/>
    </source>
</evidence>
<accession>A0ABW4MCD1</accession>
<reference evidence="2" key="1">
    <citation type="journal article" date="2019" name="Int. J. Syst. Evol. Microbiol.">
        <title>The Global Catalogue of Microorganisms (GCM) 10K type strain sequencing project: providing services to taxonomists for standard genome sequencing and annotation.</title>
        <authorList>
            <consortium name="The Broad Institute Genomics Platform"/>
            <consortium name="The Broad Institute Genome Sequencing Center for Infectious Disease"/>
            <person name="Wu L."/>
            <person name="Ma J."/>
        </authorList>
    </citation>
    <scope>NUCLEOTIDE SEQUENCE [LARGE SCALE GENOMIC DNA]</scope>
    <source>
        <strain evidence="2">CGMCC 1.12449</strain>
    </source>
</reference>
<comment type="caution">
    <text evidence="1">The sequence shown here is derived from an EMBL/GenBank/DDBJ whole genome shotgun (WGS) entry which is preliminary data.</text>
</comment>
<organism evidence="1 2">
    <name type="scientific">Sphingorhabdus buctiana</name>
    <dbReference type="NCBI Taxonomy" id="1508805"/>
    <lineage>
        <taxon>Bacteria</taxon>
        <taxon>Pseudomonadati</taxon>
        <taxon>Pseudomonadota</taxon>
        <taxon>Alphaproteobacteria</taxon>
        <taxon>Sphingomonadales</taxon>
        <taxon>Sphingomonadaceae</taxon>
        <taxon>Sphingorhabdus</taxon>
    </lineage>
</organism>
<dbReference type="EMBL" id="JBHUEL010000004">
    <property type="protein sequence ID" value="MFD1766356.1"/>
    <property type="molecule type" value="Genomic_DNA"/>
</dbReference>
<keyword evidence="2" id="KW-1185">Reference proteome</keyword>
<sequence length="91" mass="9565">MKRPSSASAGSNQVANNQVGLRFQAATNANMPIARNKPPISALILAAPIAPIALMPRAASKDATSNQCWLSAVIESKPIMATNRRETPIIA</sequence>
<proteinExistence type="predicted"/>
<dbReference type="RefSeq" id="WP_381512357.1">
    <property type="nucleotide sequence ID" value="NZ_JBHUEL010000004.1"/>
</dbReference>
<protein>
    <submittedName>
        <fullName evidence="1">Uncharacterized protein</fullName>
    </submittedName>
</protein>
<evidence type="ECO:0000313" key="1">
    <source>
        <dbReference type="EMBL" id="MFD1766356.1"/>
    </source>
</evidence>